<evidence type="ECO:0000256" key="9">
    <source>
        <dbReference type="ARBA" id="ARBA00022842"/>
    </source>
</evidence>
<comment type="cofactor">
    <cofactor evidence="2">
        <name>Mg(2+)</name>
        <dbReference type="ChEBI" id="CHEBI:18420"/>
    </cofactor>
</comment>
<feature type="domain" description="GRF-type" evidence="18">
    <location>
        <begin position="978"/>
        <end position="1021"/>
    </location>
</feature>
<feature type="compositionally biased region" description="Gly residues" evidence="16">
    <location>
        <begin position="928"/>
        <end position="946"/>
    </location>
</feature>
<dbReference type="FunFam" id="1.10.460.10:FF:000020">
    <property type="entry name" value="DNA topoisomerase 3-alpha"/>
    <property type="match status" value="1"/>
</dbReference>
<keyword evidence="9" id="KW-0460">Magnesium</keyword>
<dbReference type="Pfam" id="PF06839">
    <property type="entry name" value="Zn_ribbon_GRF"/>
    <property type="match status" value="2"/>
</dbReference>
<evidence type="ECO:0000256" key="7">
    <source>
        <dbReference type="ARBA" id="ARBA00022771"/>
    </source>
</evidence>
<evidence type="ECO:0000259" key="18">
    <source>
        <dbReference type="PROSITE" id="PS51999"/>
    </source>
</evidence>
<dbReference type="PANTHER" id="PTHR11390:SF21">
    <property type="entry name" value="DNA TOPOISOMERASE 3-ALPHA"/>
    <property type="match status" value="1"/>
</dbReference>
<evidence type="ECO:0000256" key="4">
    <source>
        <dbReference type="ARBA" id="ARBA00009446"/>
    </source>
</evidence>
<evidence type="ECO:0000259" key="19">
    <source>
        <dbReference type="PROSITE" id="PS52039"/>
    </source>
</evidence>
<dbReference type="Gene3D" id="3.30.65.10">
    <property type="entry name" value="Bacterial Topoisomerase I, domain 1"/>
    <property type="match status" value="1"/>
</dbReference>
<dbReference type="GO" id="GO:0005759">
    <property type="term" value="C:mitochondrial matrix"/>
    <property type="evidence" value="ECO:0007669"/>
    <property type="project" value="UniProtKB-SubCell"/>
</dbReference>
<dbReference type="SMART" id="SM00436">
    <property type="entry name" value="TOP1Bc"/>
    <property type="match status" value="1"/>
</dbReference>
<comment type="subcellular location">
    <subcellularLocation>
        <location evidence="3">Mitochondrion matrix</location>
    </subcellularLocation>
</comment>
<feature type="region of interest" description="Disordered" evidence="16">
    <location>
        <begin position="761"/>
        <end position="885"/>
    </location>
</feature>
<comment type="catalytic activity">
    <reaction evidence="1 15">
        <text>ATP-independent breakage of single-stranded DNA, followed by passage and rejoining.</text>
        <dbReference type="EC" id="5.6.2.1"/>
    </reaction>
</comment>
<dbReference type="SUPFAM" id="SSF57783">
    <property type="entry name" value="Zinc beta-ribbon"/>
    <property type="match status" value="1"/>
</dbReference>
<evidence type="ECO:0000256" key="5">
    <source>
        <dbReference type="ARBA" id="ARBA00022723"/>
    </source>
</evidence>
<evidence type="ECO:0000256" key="1">
    <source>
        <dbReference type="ARBA" id="ARBA00000213"/>
    </source>
</evidence>
<dbReference type="SUPFAM" id="SSF56712">
    <property type="entry name" value="Prokaryotic type I DNA topoisomerase"/>
    <property type="match status" value="1"/>
</dbReference>
<dbReference type="EMBL" id="CAIIXF020000009">
    <property type="protein sequence ID" value="CAH1794681.1"/>
    <property type="molecule type" value="Genomic_DNA"/>
</dbReference>
<dbReference type="PANTHER" id="PTHR11390">
    <property type="entry name" value="PROKARYOTIC DNA TOPOISOMERASE"/>
    <property type="match status" value="1"/>
</dbReference>
<dbReference type="GO" id="GO:0005654">
    <property type="term" value="C:nucleoplasm"/>
    <property type="evidence" value="ECO:0007669"/>
    <property type="project" value="UniProtKB-ARBA"/>
</dbReference>
<dbReference type="GO" id="GO:0006310">
    <property type="term" value="P:DNA recombination"/>
    <property type="evidence" value="ECO:0007669"/>
    <property type="project" value="TreeGrafter"/>
</dbReference>
<keyword evidence="13 15" id="KW-0413">Isomerase</keyword>
<evidence type="ECO:0000256" key="8">
    <source>
        <dbReference type="ARBA" id="ARBA00022833"/>
    </source>
</evidence>
<dbReference type="InterPro" id="IPR013826">
    <property type="entry name" value="Topo_IA_cen_sub3"/>
</dbReference>
<dbReference type="GO" id="GO:0031422">
    <property type="term" value="C:RecQ family helicase-topoisomerase III complex"/>
    <property type="evidence" value="ECO:0007669"/>
    <property type="project" value="TreeGrafter"/>
</dbReference>
<dbReference type="Pfam" id="PF01396">
    <property type="entry name" value="Zn_ribbon_Top1"/>
    <property type="match status" value="1"/>
</dbReference>
<evidence type="ECO:0000256" key="13">
    <source>
        <dbReference type="ARBA" id="ARBA00023235"/>
    </source>
</evidence>
<feature type="domain" description="Toprim" evidence="17">
    <location>
        <begin position="37"/>
        <end position="181"/>
    </location>
</feature>
<dbReference type="GO" id="GO:0008270">
    <property type="term" value="F:zinc ion binding"/>
    <property type="evidence" value="ECO:0007669"/>
    <property type="project" value="UniProtKB-KW"/>
</dbReference>
<evidence type="ECO:0000256" key="12">
    <source>
        <dbReference type="ARBA" id="ARBA00023128"/>
    </source>
</evidence>
<dbReference type="InterPro" id="IPR000380">
    <property type="entry name" value="Topo_IA"/>
</dbReference>
<dbReference type="SMART" id="SM00493">
    <property type="entry name" value="TOPRIM"/>
    <property type="match status" value="1"/>
</dbReference>
<keyword evidence="5" id="KW-0479">Metal-binding</keyword>
<dbReference type="PROSITE" id="PS52039">
    <property type="entry name" value="TOPO_IA_2"/>
    <property type="match status" value="1"/>
</dbReference>
<keyword evidence="10 15" id="KW-0799">Topoisomerase</keyword>
<comment type="caution">
    <text evidence="20">The sequence shown here is derived from an EMBL/GenBank/DDBJ whole genome shotgun (WGS) entry which is preliminary data.</text>
</comment>
<dbReference type="InterPro" id="IPR023405">
    <property type="entry name" value="Topo_IA_core_domain"/>
</dbReference>
<dbReference type="Gene3D" id="3.40.50.140">
    <property type="match status" value="1"/>
</dbReference>
<dbReference type="FunFam" id="2.70.20.10:FF:000004">
    <property type="entry name" value="DNA topoisomerase"/>
    <property type="match status" value="1"/>
</dbReference>
<dbReference type="Proteomes" id="UP000749559">
    <property type="component" value="Unassembled WGS sequence"/>
</dbReference>
<dbReference type="InterPro" id="IPR003601">
    <property type="entry name" value="Topo_IA_2"/>
</dbReference>
<keyword evidence="8" id="KW-0862">Zinc</keyword>
<evidence type="ECO:0000256" key="15">
    <source>
        <dbReference type="RuleBase" id="RU362092"/>
    </source>
</evidence>
<dbReference type="OrthoDB" id="430051at2759"/>
<reference evidence="20" key="1">
    <citation type="submission" date="2022-03" db="EMBL/GenBank/DDBJ databases">
        <authorList>
            <person name="Martin C."/>
        </authorList>
    </citation>
    <scope>NUCLEOTIDE SEQUENCE</scope>
</reference>
<dbReference type="InterPro" id="IPR006171">
    <property type="entry name" value="TOPRIM_dom"/>
</dbReference>
<evidence type="ECO:0000256" key="3">
    <source>
        <dbReference type="ARBA" id="ARBA00004305"/>
    </source>
</evidence>
<dbReference type="GO" id="GO:0003677">
    <property type="term" value="F:DNA binding"/>
    <property type="evidence" value="ECO:0007669"/>
    <property type="project" value="UniProtKB-KW"/>
</dbReference>
<evidence type="ECO:0000256" key="10">
    <source>
        <dbReference type="ARBA" id="ARBA00023029"/>
    </source>
</evidence>
<dbReference type="InterPro" id="IPR034144">
    <property type="entry name" value="TOPRIM_TopoIII"/>
</dbReference>
<organism evidence="20 21">
    <name type="scientific">Owenia fusiformis</name>
    <name type="common">Polychaete worm</name>
    <dbReference type="NCBI Taxonomy" id="6347"/>
    <lineage>
        <taxon>Eukaryota</taxon>
        <taxon>Metazoa</taxon>
        <taxon>Spiralia</taxon>
        <taxon>Lophotrochozoa</taxon>
        <taxon>Annelida</taxon>
        <taxon>Polychaeta</taxon>
        <taxon>Sedentaria</taxon>
        <taxon>Canalipalpata</taxon>
        <taxon>Sabellida</taxon>
        <taxon>Oweniida</taxon>
        <taxon>Oweniidae</taxon>
        <taxon>Owenia</taxon>
    </lineage>
</organism>
<dbReference type="Gene3D" id="2.70.20.10">
    <property type="entry name" value="Topoisomerase I, domain 3"/>
    <property type="match status" value="1"/>
</dbReference>
<feature type="domain" description="Topo IA-type catalytic" evidence="19">
    <location>
        <begin position="199"/>
        <end position="618"/>
    </location>
</feature>
<comment type="similarity">
    <text evidence="4 15">Belongs to the type IA topoisomerase family.</text>
</comment>
<dbReference type="Gene3D" id="1.10.460.10">
    <property type="entry name" value="Topoisomerase I, domain 2"/>
    <property type="match status" value="1"/>
</dbReference>
<dbReference type="CDD" id="cd00186">
    <property type="entry name" value="TOP1Ac"/>
    <property type="match status" value="1"/>
</dbReference>
<feature type="domain" description="GRF-type" evidence="18">
    <location>
        <begin position="884"/>
        <end position="926"/>
    </location>
</feature>
<evidence type="ECO:0000259" key="17">
    <source>
        <dbReference type="PROSITE" id="PS50880"/>
    </source>
</evidence>
<dbReference type="GO" id="GO:0003917">
    <property type="term" value="F:DNA topoisomerase type I (single strand cut, ATP-independent) activity"/>
    <property type="evidence" value="ECO:0007669"/>
    <property type="project" value="UniProtKB-EC"/>
</dbReference>
<name>A0A8J1U5T1_OWEFU</name>
<dbReference type="PRINTS" id="PR00417">
    <property type="entry name" value="PRTPISMRASEI"/>
</dbReference>
<keyword evidence="21" id="KW-1185">Reference proteome</keyword>
<feature type="compositionally biased region" description="Polar residues" evidence="16">
    <location>
        <begin position="825"/>
        <end position="850"/>
    </location>
</feature>
<evidence type="ECO:0000256" key="11">
    <source>
        <dbReference type="ARBA" id="ARBA00023125"/>
    </source>
</evidence>
<proteinExistence type="inferred from homology"/>
<dbReference type="InterPro" id="IPR013824">
    <property type="entry name" value="Topo_IA_cen_sub1"/>
</dbReference>
<feature type="compositionally biased region" description="Low complexity" evidence="16">
    <location>
        <begin position="761"/>
        <end position="785"/>
    </location>
</feature>
<dbReference type="PROSITE" id="PS50880">
    <property type="entry name" value="TOPRIM"/>
    <property type="match status" value="1"/>
</dbReference>
<gene>
    <name evidence="20" type="ORF">OFUS_LOCUS19341</name>
</gene>
<dbReference type="PROSITE" id="PS51999">
    <property type="entry name" value="ZF_GRF"/>
    <property type="match status" value="2"/>
</dbReference>
<evidence type="ECO:0000256" key="16">
    <source>
        <dbReference type="SAM" id="MobiDB-lite"/>
    </source>
</evidence>
<comment type="subunit">
    <text evidence="14">Binds ssDNA. Interacts (via N-terminal region) with BLM; the interaction is direct. Directly interacts with RMI1. Component of the RMI complex, containing at least TOP3A, RMI1 and RMI2. The RMI complex interacts with BLM.</text>
</comment>
<comment type="function">
    <text evidence="15">Introduces a single-strand break via transesterification at a target site in duplex DNA. Releases the supercoiling and torsional tension of DNA introduced during the DNA replication and transcription by transiently cleaving and rejoining one strand of the DNA duplex. The scissile phosphodiester is attacked by the catalytic tyrosine of the enzyme, resulting in the formation of a DNA-(5'-phosphotyrosyl)-enzyme intermediate and the expulsion of a 3'-OH DNA strand.</text>
</comment>
<dbReference type="InterPro" id="IPR013498">
    <property type="entry name" value="Topo_IA_Znf"/>
</dbReference>
<dbReference type="Pfam" id="PF01131">
    <property type="entry name" value="Topoisom_bac"/>
    <property type="match status" value="1"/>
</dbReference>
<evidence type="ECO:0000313" key="21">
    <source>
        <dbReference type="Proteomes" id="UP000749559"/>
    </source>
</evidence>
<evidence type="ECO:0000256" key="14">
    <source>
        <dbReference type="ARBA" id="ARBA00064039"/>
    </source>
</evidence>
<sequence length="1081" mass="119569">MQLQMPRLHLTFFRIIHVSYKLLQVSRSFTTKPTMVRVLNVAEKNDAAKSISDIMSRGGYRRRDGFSVYNKIYEFDYNLMGQNVTMTMTSVSGHLLGLEFTGQNRKWHGCSIQNLFEAPVVKECPENFIDIKHTLEREVRGCQKLVIWTDGDREGENIGFEIIQVCTAVKPNIQVFRARFSEITPQAIARACANLQPPNKNISDAVDVRQELDLRIGAAFTRFQTLRLQKVFPDVLSNQVISYGSCQFPTLGFVVERYKQMQQFIAEPFWKIKVIHTSEDGTCEFSWKRVRLFEQTAVLVLYQHCLDDPLARVIEIKTKPKSKWRPVALDTVEMEKLGSRKLRIGAKETMKIAESLYTKGFISYPRTETNQFPKDLDLNALVQLQTADPNWGGFAANLLQTGATPRNGKKTDNAHPPIHPIKYTDSLRGNDAKLYEFIVRHFLACCSQDAQGQETTVEIDIAQERFTVSGLMILARNYLEVYPFDKWSDKVVPRLQQNETFQPTSIEMVDGETSAPSLLTEADLISLMEKHGIGTDATHAEHIEKIKERLYVGVGNDGRFLPGELGMGLVEGYDAMGFEMSKPHLRSELEADLSRICDGIKNKDVVLQEQVNKYKEVFMAAADQANRIDEALAAYFGEAQEYTPQNDGAAMSQPVMQCSICNSDMQLRTKKDGNGYFISCSGYPQCKNAIWLPSSVVSVEVSNTHCEQCRSRPRLLDFKFRRGSMPPSIPSQYTGCIGGCDDDLIESLDIKHQLNRTANQINTQQNRTQNARTQNNGTQNTRQGIDMNPPRNIGGRGANMGGRGGNNGGRGRTIGGRDSNGHGGNNQNTRGFGNNTQNTRNFSGASNASTRGGGDASRGRGVMRPPLQPVSRGGEGDGENSTVCNCGEDAVERTVRKEGPNTGRKFYACGKGQEGGCGFFLWTDQDGGGGGGGGGAGGDRGVGGGQAQNNQQQGHRYNRDRGPADYSADNQDDEEVKCNCNQPAKSLTVQKEGPNQGRPFYGCMKPRNEGQCGFFQWGDQPANPNPPGGRGGYSRGGMQPGGYRGGYQRSGGGGQATRGKRKCSVCHNEGHTKNKCPRTNS</sequence>
<keyword evidence="7" id="KW-0863">Zinc-finger</keyword>
<keyword evidence="12" id="KW-0496">Mitochondrion</keyword>
<dbReference type="SMART" id="SM00437">
    <property type="entry name" value="TOP1Ac"/>
    <property type="match status" value="1"/>
</dbReference>
<feature type="region of interest" description="Disordered" evidence="16">
    <location>
        <begin position="1019"/>
        <end position="1081"/>
    </location>
</feature>
<dbReference type="InterPro" id="IPR010666">
    <property type="entry name" value="Znf_GRF"/>
</dbReference>
<dbReference type="InterPro" id="IPR013497">
    <property type="entry name" value="Topo_IA_cen"/>
</dbReference>
<dbReference type="InterPro" id="IPR013825">
    <property type="entry name" value="Topo_IA_cen_sub2"/>
</dbReference>
<dbReference type="GO" id="GO:0006281">
    <property type="term" value="P:DNA repair"/>
    <property type="evidence" value="ECO:0007669"/>
    <property type="project" value="TreeGrafter"/>
</dbReference>
<dbReference type="GO" id="GO:0006265">
    <property type="term" value="P:DNA topological change"/>
    <property type="evidence" value="ECO:0007669"/>
    <property type="project" value="InterPro"/>
</dbReference>
<keyword evidence="6" id="KW-0677">Repeat</keyword>
<evidence type="ECO:0000256" key="2">
    <source>
        <dbReference type="ARBA" id="ARBA00001946"/>
    </source>
</evidence>
<dbReference type="Gene3D" id="1.10.290.10">
    <property type="entry name" value="Topoisomerase I, domain 4"/>
    <property type="match status" value="1"/>
</dbReference>
<evidence type="ECO:0000256" key="6">
    <source>
        <dbReference type="ARBA" id="ARBA00022737"/>
    </source>
</evidence>
<dbReference type="EC" id="5.6.2.1" evidence="15"/>
<feature type="compositionally biased region" description="Gly residues" evidence="16">
    <location>
        <begin position="794"/>
        <end position="814"/>
    </location>
</feature>
<dbReference type="AlphaFoldDB" id="A0A8J1U5T1"/>
<protein>
    <recommendedName>
        <fullName evidence="15">DNA topoisomerase</fullName>
        <ecNumber evidence="15">5.6.2.1</ecNumber>
    </recommendedName>
</protein>
<keyword evidence="11 15" id="KW-0238">DNA-binding</keyword>
<feature type="region of interest" description="Disordered" evidence="16">
    <location>
        <begin position="928"/>
        <end position="976"/>
    </location>
</feature>
<evidence type="ECO:0000313" key="20">
    <source>
        <dbReference type="EMBL" id="CAH1794681.1"/>
    </source>
</evidence>
<dbReference type="InterPro" id="IPR003602">
    <property type="entry name" value="Topo_IA_DNA-bd_dom"/>
</dbReference>
<feature type="compositionally biased region" description="Gly residues" evidence="16">
    <location>
        <begin position="1028"/>
        <end position="1056"/>
    </location>
</feature>
<dbReference type="FunFam" id="3.40.50.140:FF:000003">
    <property type="entry name" value="DNA topoisomerase"/>
    <property type="match status" value="1"/>
</dbReference>
<dbReference type="PROSITE" id="PS00396">
    <property type="entry name" value="TOPO_IA_1"/>
    <property type="match status" value="1"/>
</dbReference>
<accession>A0A8J1U5T1</accession>
<dbReference type="InterPro" id="IPR023406">
    <property type="entry name" value="Topo_IA_AS"/>
</dbReference>
<dbReference type="FunFam" id="1.10.290.10:FF:000001">
    <property type="entry name" value="DNA topoisomerase"/>
    <property type="match status" value="1"/>
</dbReference>
<dbReference type="Pfam" id="PF01751">
    <property type="entry name" value="Toprim"/>
    <property type="match status" value="1"/>
</dbReference>
<dbReference type="CDD" id="cd03362">
    <property type="entry name" value="TOPRIM_TopoIA_TopoIII"/>
    <property type="match status" value="1"/>
</dbReference>